<evidence type="ECO:0000313" key="2">
    <source>
        <dbReference type="EMBL" id="CZR67226.1"/>
    </source>
</evidence>
<dbReference type="AlphaFoldDB" id="A0A1L7XQB0"/>
<evidence type="ECO:0000313" key="3">
    <source>
        <dbReference type="Proteomes" id="UP000184330"/>
    </source>
</evidence>
<organism evidence="2 3">
    <name type="scientific">Phialocephala subalpina</name>
    <dbReference type="NCBI Taxonomy" id="576137"/>
    <lineage>
        <taxon>Eukaryota</taxon>
        <taxon>Fungi</taxon>
        <taxon>Dikarya</taxon>
        <taxon>Ascomycota</taxon>
        <taxon>Pezizomycotina</taxon>
        <taxon>Leotiomycetes</taxon>
        <taxon>Helotiales</taxon>
        <taxon>Mollisiaceae</taxon>
        <taxon>Phialocephala</taxon>
        <taxon>Phialocephala fortinii species complex</taxon>
    </lineage>
</organism>
<protein>
    <submittedName>
        <fullName evidence="2">Uncharacterized protein</fullName>
    </submittedName>
</protein>
<gene>
    <name evidence="2" type="ORF">PAC_17125</name>
</gene>
<feature type="region of interest" description="Disordered" evidence="1">
    <location>
        <begin position="96"/>
        <end position="117"/>
    </location>
</feature>
<dbReference type="Proteomes" id="UP000184330">
    <property type="component" value="Unassembled WGS sequence"/>
</dbReference>
<accession>A0A1L7XQB0</accession>
<reference evidence="2 3" key="1">
    <citation type="submission" date="2016-03" db="EMBL/GenBank/DDBJ databases">
        <authorList>
            <person name="Ploux O."/>
        </authorList>
    </citation>
    <scope>NUCLEOTIDE SEQUENCE [LARGE SCALE GENOMIC DNA]</scope>
    <source>
        <strain evidence="2 3">UAMH 11012</strain>
    </source>
</reference>
<name>A0A1L7XQB0_9HELO</name>
<dbReference type="EMBL" id="FJOG01000042">
    <property type="protein sequence ID" value="CZR67226.1"/>
    <property type="molecule type" value="Genomic_DNA"/>
</dbReference>
<proteinExistence type="predicted"/>
<evidence type="ECO:0000256" key="1">
    <source>
        <dbReference type="SAM" id="MobiDB-lite"/>
    </source>
</evidence>
<keyword evidence="3" id="KW-1185">Reference proteome</keyword>
<sequence length="234" mass="25681">MNQTTPAVSRRLRKRLKSTKETNQISRACHQWNKTTPHTFPRRLDLLQISCGPLQELNNASCCSATPLAEPLPGGYPSLANGLGGLDTAFVPRSPTEIPTPKPTFAPELNPEDEEDEDEESAAEVFAEGPVVCVDESEEGDDVVLERLEVDEEEDPFVSFAAIWRVITAVSPIIADSGPWQISAQVFGLYGDTAQGPRTNVELFCPGLWHNLFERHVAFTPQHDCEPGQITLSG</sequence>